<name>A0ABV8DUZ1_9NOCA</name>
<dbReference type="InterPro" id="IPR016032">
    <property type="entry name" value="Sig_transdc_resp-reg_C-effctor"/>
</dbReference>
<dbReference type="InterPro" id="IPR041664">
    <property type="entry name" value="AAA_16"/>
</dbReference>
<comment type="similarity">
    <text evidence="1">Belongs to the AfsR/DnrI/RedD regulatory family.</text>
</comment>
<dbReference type="RefSeq" id="WP_378612943.1">
    <property type="nucleotide sequence ID" value="NZ_JBHSAX010000014.1"/>
</dbReference>
<reference evidence="6" key="1">
    <citation type="journal article" date="2019" name="Int. J. Syst. Evol. Microbiol.">
        <title>The Global Catalogue of Microorganisms (GCM) 10K type strain sequencing project: providing services to taxonomists for standard genome sequencing and annotation.</title>
        <authorList>
            <consortium name="The Broad Institute Genomics Platform"/>
            <consortium name="The Broad Institute Genome Sequencing Center for Infectious Disease"/>
            <person name="Wu L."/>
            <person name="Ma J."/>
        </authorList>
    </citation>
    <scope>NUCLEOTIDE SEQUENCE [LARGE SCALE GENOMIC DNA]</scope>
    <source>
        <strain evidence="6">CGMCC 4.7330</strain>
    </source>
</reference>
<evidence type="ECO:0000313" key="6">
    <source>
        <dbReference type="Proteomes" id="UP001595696"/>
    </source>
</evidence>
<protein>
    <submittedName>
        <fullName evidence="5">BTAD domain-containing putative transcriptional regulator</fullName>
    </submittedName>
</protein>
<dbReference type="SUPFAM" id="SSF48452">
    <property type="entry name" value="TPR-like"/>
    <property type="match status" value="2"/>
</dbReference>
<dbReference type="SUPFAM" id="SSF46894">
    <property type="entry name" value="C-terminal effector domain of the bipartite response regulators"/>
    <property type="match status" value="1"/>
</dbReference>
<comment type="caution">
    <text evidence="5">The sequence shown here is derived from an EMBL/GenBank/DDBJ whole genome shotgun (WGS) entry which is preliminary data.</text>
</comment>
<dbReference type="InterPro" id="IPR005158">
    <property type="entry name" value="BTAD"/>
</dbReference>
<dbReference type="SMART" id="SM00862">
    <property type="entry name" value="Trans_reg_C"/>
    <property type="match status" value="1"/>
</dbReference>
<dbReference type="Pfam" id="PF25872">
    <property type="entry name" value="HTH_77"/>
    <property type="match status" value="1"/>
</dbReference>
<dbReference type="SUPFAM" id="SSF52540">
    <property type="entry name" value="P-loop containing nucleoside triphosphate hydrolases"/>
    <property type="match status" value="1"/>
</dbReference>
<dbReference type="PANTHER" id="PTHR47691">
    <property type="entry name" value="REGULATOR-RELATED"/>
    <property type="match status" value="1"/>
</dbReference>
<dbReference type="Proteomes" id="UP001595696">
    <property type="component" value="Unassembled WGS sequence"/>
</dbReference>
<evidence type="ECO:0000259" key="4">
    <source>
        <dbReference type="SMART" id="SM01043"/>
    </source>
</evidence>
<dbReference type="EMBL" id="JBHSAX010000014">
    <property type="protein sequence ID" value="MFC3963187.1"/>
    <property type="molecule type" value="Genomic_DNA"/>
</dbReference>
<feature type="domain" description="OmpR/PhoB-type" evidence="3">
    <location>
        <begin position="44"/>
        <end position="116"/>
    </location>
</feature>
<dbReference type="PANTHER" id="PTHR47691:SF3">
    <property type="entry name" value="HTH-TYPE TRANSCRIPTIONAL REGULATOR RV0890C-RELATED"/>
    <property type="match status" value="1"/>
</dbReference>
<evidence type="ECO:0000256" key="1">
    <source>
        <dbReference type="ARBA" id="ARBA00005820"/>
    </source>
</evidence>
<keyword evidence="6" id="KW-1185">Reference proteome</keyword>
<dbReference type="InterPro" id="IPR027417">
    <property type="entry name" value="P-loop_NTPase"/>
</dbReference>
<dbReference type="Gene3D" id="1.25.40.10">
    <property type="entry name" value="Tetratricopeptide repeat domain"/>
    <property type="match status" value="2"/>
</dbReference>
<dbReference type="Gene3D" id="1.10.10.10">
    <property type="entry name" value="Winged helix-like DNA-binding domain superfamily/Winged helix DNA-binding domain"/>
    <property type="match status" value="1"/>
</dbReference>
<dbReference type="Gene3D" id="3.40.50.300">
    <property type="entry name" value="P-loop containing nucleotide triphosphate hydrolases"/>
    <property type="match status" value="1"/>
</dbReference>
<evidence type="ECO:0000313" key="5">
    <source>
        <dbReference type="EMBL" id="MFC3963187.1"/>
    </source>
</evidence>
<dbReference type="InterPro" id="IPR011990">
    <property type="entry name" value="TPR-like_helical_dom_sf"/>
</dbReference>
<keyword evidence="2" id="KW-0238">DNA-binding</keyword>
<dbReference type="InterPro" id="IPR058852">
    <property type="entry name" value="HTH_77"/>
</dbReference>
<dbReference type="Pfam" id="PF13191">
    <property type="entry name" value="AAA_16"/>
    <property type="match status" value="1"/>
</dbReference>
<evidence type="ECO:0000256" key="2">
    <source>
        <dbReference type="ARBA" id="ARBA00023125"/>
    </source>
</evidence>
<feature type="domain" description="Bacterial transcriptional activator" evidence="4">
    <location>
        <begin position="123"/>
        <end position="268"/>
    </location>
</feature>
<dbReference type="SMART" id="SM01043">
    <property type="entry name" value="BTAD"/>
    <property type="match status" value="1"/>
</dbReference>
<evidence type="ECO:0000259" key="3">
    <source>
        <dbReference type="SMART" id="SM00862"/>
    </source>
</evidence>
<organism evidence="5 6">
    <name type="scientific">Nocardia jiangsuensis</name>
    <dbReference type="NCBI Taxonomy" id="1691563"/>
    <lineage>
        <taxon>Bacteria</taxon>
        <taxon>Bacillati</taxon>
        <taxon>Actinomycetota</taxon>
        <taxon>Actinomycetes</taxon>
        <taxon>Mycobacteriales</taxon>
        <taxon>Nocardiaceae</taxon>
        <taxon>Nocardia</taxon>
    </lineage>
</organism>
<dbReference type="InterPro" id="IPR036388">
    <property type="entry name" value="WH-like_DNA-bd_sf"/>
</dbReference>
<proteinExistence type="inferred from homology"/>
<dbReference type="Pfam" id="PF03704">
    <property type="entry name" value="BTAD"/>
    <property type="match status" value="1"/>
</dbReference>
<sequence length="1147" mass="121011">MPLEEVEGDRAAWPEPGAAPVLPDSVAAVLEVGLLGPVAVRREGGLWPLPGARARALLAALALRPGRSRAAAGLIEDVWGAAAPRAPMNALHTQVSRLRSVLPGGAVSAGPAGYRLELDPEQVDLTRCARLLERATEQRGSGAYATSLATVLAARALWRGEPGADLPPGPLAAELRERAAGHAAELDALEITARAGSGDADGALRLAVHRAAALPLDEPAHVELVRLLAATGRSAAALETVATFRDRLADRLGADPGPELTELNTAVLRGKRIAPLGDSLPPAVSPPRAVAVPLPAVVAGPAPGATERAPFLGLGVRAAPNPLLGRDTDLTALEELLRRSRVTTVLGPGGTGKTRVAHELGARESGAVALVELASIRAAEPEVARAEIESAIAAVLGVSEAPFDSNTLRTGPVELRQRLFDAVSARPTLLVLDNCEHLIDAVATLVAEFIAHVPRLRVLTTSRAPLMITAEAVYPLPPLHIDPAGSPATELFAARARAVRPSVRIDQAVVARLCHTLDGLPLAIELAAARVRTMSVEEIADRLHDRFALLRSGDRSSPARHRTLHAVIDWSWNLLEPGQRVALRRLCRFPAGFTLAAAEVVAAGAEVGEVAAAVDGLVNQSLLTVQDSAAGLRYRMLETVREYGEERLAASGEGEEVIARTLRWARSCCEDLGARAYREDQLLLGGELDAEQDNLLAALRWAAERADGVTVYTVFPTLGVLWMMRGAHGEVIAWSERLLHVPLPAPDAAHPPGDLLVIGAALQILHAAFGDRSELRRMARVRLRTRRLLAARTDLSASVLLAARLLVSPPRGTGIPRLVAAGVRSPDRDARVNALILRANIRENLGDLRGSLRDAATTLTLLRPGDGWSLASAHRHVAQLHGQAGRYGEAVEHYERGIGLLERIGAYDELIEARTALVGALIGCGEPDRAAAELERTVQLADLDPEAPDGTVSGLLGVLFQAQAELLIARGRIEDGVRRYRRALAVSGWPGTSRGPGAWVLMLVAAVLDAEVLYGDPVAAGKIARELAEAADRIFGAFQDVPQIGAIACALGSRLVATGEDPETGLRLLLAAPRLSARQDFPSMLVRRHLELAEAKSGTAAVAEAEAALGPARRMRLLPRVLALIAGTTAGAPGEPDAPAGVHARRM</sequence>
<gene>
    <name evidence="5" type="ORF">ACFO0B_14440</name>
</gene>
<accession>A0ABV8DUZ1</accession>
<dbReference type="InterPro" id="IPR001867">
    <property type="entry name" value="OmpR/PhoB-type_DNA-bd"/>
</dbReference>